<accession>A0ACC0KJG5</accession>
<dbReference type="Proteomes" id="UP001064048">
    <property type="component" value="Chromosome 6"/>
</dbReference>
<organism evidence="1 2">
    <name type="scientific">Choristoneura fumiferana</name>
    <name type="common">Spruce budworm moth</name>
    <name type="synonym">Archips fumiferana</name>
    <dbReference type="NCBI Taxonomy" id="7141"/>
    <lineage>
        <taxon>Eukaryota</taxon>
        <taxon>Metazoa</taxon>
        <taxon>Ecdysozoa</taxon>
        <taxon>Arthropoda</taxon>
        <taxon>Hexapoda</taxon>
        <taxon>Insecta</taxon>
        <taxon>Pterygota</taxon>
        <taxon>Neoptera</taxon>
        <taxon>Endopterygota</taxon>
        <taxon>Lepidoptera</taxon>
        <taxon>Glossata</taxon>
        <taxon>Ditrysia</taxon>
        <taxon>Tortricoidea</taxon>
        <taxon>Tortricidae</taxon>
        <taxon>Tortricinae</taxon>
        <taxon>Choristoneura</taxon>
    </lineage>
</organism>
<evidence type="ECO:0000313" key="2">
    <source>
        <dbReference type="Proteomes" id="UP001064048"/>
    </source>
</evidence>
<protein>
    <submittedName>
        <fullName evidence="1">Uncharacterized protein</fullName>
    </submittedName>
</protein>
<dbReference type="EMBL" id="CM046106">
    <property type="protein sequence ID" value="KAI8436201.1"/>
    <property type="molecule type" value="Genomic_DNA"/>
</dbReference>
<gene>
    <name evidence="1" type="ORF">MSG28_004272</name>
</gene>
<comment type="caution">
    <text evidence="1">The sequence shown here is derived from an EMBL/GenBank/DDBJ whole genome shotgun (WGS) entry which is preliminary data.</text>
</comment>
<reference evidence="1 2" key="1">
    <citation type="journal article" date="2022" name="Genome Biol. Evol.">
        <title>The Spruce Budworm Genome: Reconstructing the Evolutionary History of Antifreeze Proteins.</title>
        <authorList>
            <person name="Beliveau C."/>
            <person name="Gagne P."/>
            <person name="Picq S."/>
            <person name="Vernygora O."/>
            <person name="Keeling C.I."/>
            <person name="Pinkney K."/>
            <person name="Doucet D."/>
            <person name="Wen F."/>
            <person name="Johnston J.S."/>
            <person name="Maaroufi H."/>
            <person name="Boyle B."/>
            <person name="Laroche J."/>
            <person name="Dewar K."/>
            <person name="Juretic N."/>
            <person name="Blackburn G."/>
            <person name="Nisole A."/>
            <person name="Brunet B."/>
            <person name="Brandao M."/>
            <person name="Lumley L."/>
            <person name="Duan J."/>
            <person name="Quan G."/>
            <person name="Lucarotti C.J."/>
            <person name="Roe A.D."/>
            <person name="Sperling F.A.H."/>
            <person name="Levesque R.C."/>
            <person name="Cusson M."/>
        </authorList>
    </citation>
    <scope>NUCLEOTIDE SEQUENCE [LARGE SCALE GENOMIC DNA]</scope>
    <source>
        <strain evidence="1">Glfc:IPQL:Cfum</strain>
    </source>
</reference>
<keyword evidence="2" id="KW-1185">Reference proteome</keyword>
<sequence>MFTFTLTLVACLSLASSRELAKPKPVGGAGNSILNFGKMEVNFILNADKKTAESLKDYESPKSQFEWVHPSKSHTNFRSDPTEECPCSGNMRHRDLSPNPADLLSKILMSNDLFSFKDPISSNQCCTSHEQIQEEFYIEFSPKQNQGPMPRQLMPQNTMFLNQPFNSKPYIPFLTDTFFPVPNNQAGPTKPKSKAIEIFFFPTKKTVEQPKFKPTPVRTVSPEIKIVGDKMTTMLIDLIPPKSSVKKDLTQDKLDIELNAEESVKTTVSEKNLNTL</sequence>
<proteinExistence type="predicted"/>
<name>A0ACC0KJG5_CHOFU</name>
<evidence type="ECO:0000313" key="1">
    <source>
        <dbReference type="EMBL" id="KAI8436201.1"/>
    </source>
</evidence>